<comment type="caution">
    <text evidence="2">The sequence shown here is derived from an EMBL/GenBank/DDBJ whole genome shotgun (WGS) entry which is preliminary data.</text>
</comment>
<dbReference type="EMBL" id="JBHSAW010000004">
    <property type="protein sequence ID" value="MFC4095151.1"/>
    <property type="molecule type" value="Genomic_DNA"/>
</dbReference>
<accession>A0ABV8JNH5</accession>
<evidence type="ECO:0000313" key="2">
    <source>
        <dbReference type="EMBL" id="MFC4095151.1"/>
    </source>
</evidence>
<sequence>MIRKIFYVLVCLVASGAYGQDGTISPYSYFGLGELSPATTIENQMMGGIAMYADSIHVNLQNPAAYSKLGVRYGEDFGITTYTAGISHKRTTLESFTAQESSAVTSLDYLSLGFSLKKGLGVGFGVMPYSSVGYNFVDQRGSEGSRVINEYSGEGGLNKIYFSVGYELLKNLSIGVSANYNFGTIESTRIQSTENVQYGVRDERSSRIGGFDLNYAVNYTPEVTDKHTLYTSLRINTQANLSARNTKRIGSFSLLTQADVEAVDVNLEAQGLKETGVKIPTRATVGLGYGQNMKWFLGVEYSYQKLSDFSNVFLEIDNLVYDNASTLALGGYYIPNRSSFEGYLKRVTYRAGVRLDKTGMYINDKEVNDFGITFGLGLPLGNSFSNLNLGFELGRRGTTAADLIEESYFKVNVGLSLNDVWFSKRKIN</sequence>
<dbReference type="RefSeq" id="WP_192461133.1">
    <property type="nucleotide sequence ID" value="NZ_JACYFJ010000001.1"/>
</dbReference>
<evidence type="ECO:0008006" key="4">
    <source>
        <dbReference type="Google" id="ProtNLM"/>
    </source>
</evidence>
<dbReference type="Gene3D" id="2.40.160.60">
    <property type="entry name" value="Outer membrane protein transport protein (OMPP1/FadL/TodX)"/>
    <property type="match status" value="1"/>
</dbReference>
<reference evidence="3" key="1">
    <citation type="journal article" date="2019" name="Int. J. Syst. Evol. Microbiol.">
        <title>The Global Catalogue of Microorganisms (GCM) 10K type strain sequencing project: providing services to taxonomists for standard genome sequencing and annotation.</title>
        <authorList>
            <consortium name="The Broad Institute Genomics Platform"/>
            <consortium name="The Broad Institute Genome Sequencing Center for Infectious Disease"/>
            <person name="Wu L."/>
            <person name="Ma J."/>
        </authorList>
    </citation>
    <scope>NUCLEOTIDE SEQUENCE [LARGE SCALE GENOMIC DNA]</scope>
    <source>
        <strain evidence="3">CECT 7477</strain>
    </source>
</reference>
<evidence type="ECO:0000256" key="1">
    <source>
        <dbReference type="SAM" id="SignalP"/>
    </source>
</evidence>
<keyword evidence="3" id="KW-1185">Reference proteome</keyword>
<protein>
    <recommendedName>
        <fullName evidence="4">Long-subunit fatty acid transport protein</fullName>
    </recommendedName>
</protein>
<feature type="chain" id="PRO_5046516755" description="Long-subunit fatty acid transport protein" evidence="1">
    <location>
        <begin position="20"/>
        <end position="428"/>
    </location>
</feature>
<name>A0ABV8JNH5_9FLAO</name>
<organism evidence="2 3">
    <name type="scientific">Euzebyella saccharophila</name>
    <dbReference type="NCBI Taxonomy" id="679664"/>
    <lineage>
        <taxon>Bacteria</taxon>
        <taxon>Pseudomonadati</taxon>
        <taxon>Bacteroidota</taxon>
        <taxon>Flavobacteriia</taxon>
        <taxon>Flavobacteriales</taxon>
        <taxon>Flavobacteriaceae</taxon>
        <taxon>Euzebyella</taxon>
    </lineage>
</organism>
<dbReference type="Proteomes" id="UP001595814">
    <property type="component" value="Unassembled WGS sequence"/>
</dbReference>
<proteinExistence type="predicted"/>
<evidence type="ECO:0000313" key="3">
    <source>
        <dbReference type="Proteomes" id="UP001595814"/>
    </source>
</evidence>
<keyword evidence="1" id="KW-0732">Signal</keyword>
<dbReference type="SUPFAM" id="SSF56935">
    <property type="entry name" value="Porins"/>
    <property type="match status" value="1"/>
</dbReference>
<feature type="signal peptide" evidence="1">
    <location>
        <begin position="1"/>
        <end position="19"/>
    </location>
</feature>
<gene>
    <name evidence="2" type="ORF">ACFOUT_04650</name>
</gene>